<evidence type="ECO:0000256" key="1">
    <source>
        <dbReference type="SAM" id="MobiDB-lite"/>
    </source>
</evidence>
<accession>A0ABQ1IZT0</accession>
<feature type="compositionally biased region" description="Basic and acidic residues" evidence="1">
    <location>
        <begin position="71"/>
        <end position="88"/>
    </location>
</feature>
<keyword evidence="3" id="KW-1185">Reference proteome</keyword>
<organism evidence="2 3">
    <name type="scientific">Tistrella bauzanensis</name>
    <dbReference type="NCBI Taxonomy" id="657419"/>
    <lineage>
        <taxon>Bacteria</taxon>
        <taxon>Pseudomonadati</taxon>
        <taxon>Pseudomonadota</taxon>
        <taxon>Alphaproteobacteria</taxon>
        <taxon>Geminicoccales</taxon>
        <taxon>Geminicoccaceae</taxon>
        <taxon>Tistrella</taxon>
    </lineage>
</organism>
<feature type="region of interest" description="Disordered" evidence="1">
    <location>
        <begin position="15"/>
        <end position="102"/>
    </location>
</feature>
<sequence length="102" mass="11479">MMSFLRRVWRCRARIGSGPRDAAGDAGLGGAVQREAPHQDDGQDLERHRQRAIDQRQRPKAWNRRAGRSRCRGDRGVEARGLKQREGQPHAQGKRCLGGETP</sequence>
<evidence type="ECO:0000313" key="3">
    <source>
        <dbReference type="Proteomes" id="UP000603352"/>
    </source>
</evidence>
<dbReference type="Proteomes" id="UP000603352">
    <property type="component" value="Unassembled WGS sequence"/>
</dbReference>
<reference evidence="3" key="1">
    <citation type="journal article" date="2019" name="Int. J. Syst. Evol. Microbiol.">
        <title>The Global Catalogue of Microorganisms (GCM) 10K type strain sequencing project: providing services to taxonomists for standard genome sequencing and annotation.</title>
        <authorList>
            <consortium name="The Broad Institute Genomics Platform"/>
            <consortium name="The Broad Institute Genome Sequencing Center for Infectious Disease"/>
            <person name="Wu L."/>
            <person name="Ma J."/>
        </authorList>
    </citation>
    <scope>NUCLEOTIDE SEQUENCE [LARGE SCALE GENOMIC DNA]</scope>
    <source>
        <strain evidence="3">CGMCC 1.10188</strain>
    </source>
</reference>
<evidence type="ECO:0000313" key="2">
    <source>
        <dbReference type="EMBL" id="GGB54239.1"/>
    </source>
</evidence>
<proteinExistence type="predicted"/>
<protein>
    <submittedName>
        <fullName evidence="2">Uncharacterized protein</fullName>
    </submittedName>
</protein>
<feature type="compositionally biased region" description="Basic residues" evidence="1">
    <location>
        <begin position="58"/>
        <end position="70"/>
    </location>
</feature>
<dbReference type="EMBL" id="BMDZ01000057">
    <property type="protein sequence ID" value="GGB54239.1"/>
    <property type="molecule type" value="Genomic_DNA"/>
</dbReference>
<gene>
    <name evidence="2" type="ORF">GCM10011505_39000</name>
</gene>
<comment type="caution">
    <text evidence="2">The sequence shown here is derived from an EMBL/GenBank/DDBJ whole genome shotgun (WGS) entry which is preliminary data.</text>
</comment>
<feature type="compositionally biased region" description="Basic and acidic residues" evidence="1">
    <location>
        <begin position="35"/>
        <end position="57"/>
    </location>
</feature>
<name>A0ABQ1IZT0_9PROT</name>